<evidence type="ECO:0000256" key="1">
    <source>
        <dbReference type="SAM" id="Phobius"/>
    </source>
</evidence>
<keyword evidence="1" id="KW-0812">Transmembrane</keyword>
<feature type="transmembrane region" description="Helical" evidence="1">
    <location>
        <begin position="130"/>
        <end position="149"/>
    </location>
</feature>
<proteinExistence type="predicted"/>
<keyword evidence="1" id="KW-0472">Membrane</keyword>
<protein>
    <recommendedName>
        <fullName evidence="2">DUF7900 domain-containing protein</fullName>
    </recommendedName>
</protein>
<dbReference type="OrthoDB" id="1110941at2759"/>
<dbReference type="PANTHER" id="PTHR33248">
    <property type="entry name" value="ZINC ION-BINDING PROTEIN"/>
    <property type="match status" value="1"/>
</dbReference>
<dbReference type="Proteomes" id="UP000886595">
    <property type="component" value="Unassembled WGS sequence"/>
</dbReference>
<dbReference type="EMBL" id="JAAMPC010000006">
    <property type="protein sequence ID" value="KAG2307235.1"/>
    <property type="molecule type" value="Genomic_DNA"/>
</dbReference>
<gene>
    <name evidence="3" type="ORF">Bca52824_026983</name>
</gene>
<keyword evidence="1" id="KW-1133">Transmembrane helix</keyword>
<dbReference type="InterPro" id="IPR057222">
    <property type="entry name" value="DUF7900"/>
</dbReference>
<name>A0A8X7SIN4_BRACI</name>
<comment type="caution">
    <text evidence="3">The sequence shown here is derived from an EMBL/GenBank/DDBJ whole genome shotgun (WGS) entry which is preliminary data.</text>
</comment>
<keyword evidence="4" id="KW-1185">Reference proteome</keyword>
<organism evidence="3 4">
    <name type="scientific">Brassica carinata</name>
    <name type="common">Ethiopian mustard</name>
    <name type="synonym">Abyssinian cabbage</name>
    <dbReference type="NCBI Taxonomy" id="52824"/>
    <lineage>
        <taxon>Eukaryota</taxon>
        <taxon>Viridiplantae</taxon>
        <taxon>Streptophyta</taxon>
        <taxon>Embryophyta</taxon>
        <taxon>Tracheophyta</taxon>
        <taxon>Spermatophyta</taxon>
        <taxon>Magnoliopsida</taxon>
        <taxon>eudicotyledons</taxon>
        <taxon>Gunneridae</taxon>
        <taxon>Pentapetalae</taxon>
        <taxon>rosids</taxon>
        <taxon>malvids</taxon>
        <taxon>Brassicales</taxon>
        <taxon>Brassicaceae</taxon>
        <taxon>Brassiceae</taxon>
        <taxon>Brassica</taxon>
    </lineage>
</organism>
<evidence type="ECO:0000313" key="4">
    <source>
        <dbReference type="Proteomes" id="UP000886595"/>
    </source>
</evidence>
<evidence type="ECO:0000259" key="2">
    <source>
        <dbReference type="Pfam" id="PF25464"/>
    </source>
</evidence>
<sequence>MSSSNSSITLINRSSYPNEGPFCHCRNRTSLTKAWTDDNPGRCYYNCKSHGFFKWADKEPPYGWQKRSLLDARDEIRLLRSRINHLEGTILNHLNFTNQTDEPCLINTVSHQETSAPIWCDQLDKLLRQFIIMSWCFFVLVTAVIFTILKE</sequence>
<dbReference type="AlphaFoldDB" id="A0A8X7SIN4"/>
<accession>A0A8X7SIN4</accession>
<feature type="domain" description="DUF7900" evidence="2">
    <location>
        <begin position="61"/>
        <end position="87"/>
    </location>
</feature>
<reference evidence="3 4" key="1">
    <citation type="submission" date="2020-02" db="EMBL/GenBank/DDBJ databases">
        <authorList>
            <person name="Ma Q."/>
            <person name="Huang Y."/>
            <person name="Song X."/>
            <person name="Pei D."/>
        </authorList>
    </citation>
    <scope>NUCLEOTIDE SEQUENCE [LARGE SCALE GENOMIC DNA]</scope>
    <source>
        <strain evidence="3">Sxm20200214</strain>
        <tissue evidence="3">Leaf</tissue>
    </source>
</reference>
<dbReference type="Pfam" id="PF25464">
    <property type="entry name" value="DUF7900"/>
    <property type="match status" value="1"/>
</dbReference>
<evidence type="ECO:0000313" key="3">
    <source>
        <dbReference type="EMBL" id="KAG2307235.1"/>
    </source>
</evidence>